<keyword evidence="3" id="KW-1185">Reference proteome</keyword>
<keyword evidence="1" id="KW-0732">Signal</keyword>
<evidence type="ECO:0000313" key="3">
    <source>
        <dbReference type="Proteomes" id="UP000751190"/>
    </source>
</evidence>
<gene>
    <name evidence="2" type="ORF">KFE25_011514</name>
</gene>
<sequence length="146" mass="15713">MALPTAVILALLSLEAGGEEPPVWPGGASCTPKRSTLDFEAFRTTPREIDKRELRKGGIPNSCTQICLPVKFRRPASKRGVMFGSTCFGNSSGVDAQVDVHGKPIPPGTPICPGFTFARSGKQAGVEFFKYTCEVGEVIDFAEYDE</sequence>
<dbReference type="EMBL" id="JAGTXO010000022">
    <property type="protein sequence ID" value="KAG8462064.1"/>
    <property type="molecule type" value="Genomic_DNA"/>
</dbReference>
<proteinExistence type="predicted"/>
<reference evidence="2" key="1">
    <citation type="submission" date="2021-05" db="EMBL/GenBank/DDBJ databases">
        <title>The genome of the haptophyte Pavlova lutheri (Diacronema luteri, Pavlovales) - a model for lipid biosynthesis in eukaryotic algae.</title>
        <authorList>
            <person name="Hulatt C.J."/>
            <person name="Posewitz M.C."/>
        </authorList>
    </citation>
    <scope>NUCLEOTIDE SEQUENCE</scope>
    <source>
        <strain evidence="2">NIVA-4/92</strain>
    </source>
</reference>
<comment type="caution">
    <text evidence="2">The sequence shown here is derived from an EMBL/GenBank/DDBJ whole genome shotgun (WGS) entry which is preliminary data.</text>
</comment>
<organism evidence="2 3">
    <name type="scientific">Diacronema lutheri</name>
    <name type="common">Unicellular marine alga</name>
    <name type="synonym">Monochrysis lutheri</name>
    <dbReference type="NCBI Taxonomy" id="2081491"/>
    <lineage>
        <taxon>Eukaryota</taxon>
        <taxon>Haptista</taxon>
        <taxon>Haptophyta</taxon>
        <taxon>Pavlovophyceae</taxon>
        <taxon>Pavlovales</taxon>
        <taxon>Pavlovaceae</taxon>
        <taxon>Diacronema</taxon>
    </lineage>
</organism>
<feature type="chain" id="PRO_5035297554" evidence="1">
    <location>
        <begin position="19"/>
        <end position="146"/>
    </location>
</feature>
<evidence type="ECO:0000313" key="2">
    <source>
        <dbReference type="EMBL" id="KAG8462064.1"/>
    </source>
</evidence>
<accession>A0A8J5XKA1</accession>
<protein>
    <submittedName>
        <fullName evidence="2">Uncharacterized protein</fullName>
    </submittedName>
</protein>
<evidence type="ECO:0000256" key="1">
    <source>
        <dbReference type="SAM" id="SignalP"/>
    </source>
</evidence>
<dbReference type="Proteomes" id="UP000751190">
    <property type="component" value="Unassembled WGS sequence"/>
</dbReference>
<name>A0A8J5XKA1_DIALT</name>
<feature type="signal peptide" evidence="1">
    <location>
        <begin position="1"/>
        <end position="18"/>
    </location>
</feature>
<dbReference type="AlphaFoldDB" id="A0A8J5XKA1"/>